<accession>A0A917L103</accession>
<evidence type="ECO:0000313" key="1">
    <source>
        <dbReference type="EMBL" id="GGJ34558.1"/>
    </source>
</evidence>
<dbReference type="Proteomes" id="UP000625682">
    <property type="component" value="Unassembled WGS sequence"/>
</dbReference>
<comment type="caution">
    <text evidence="1">The sequence shown here is derived from an EMBL/GenBank/DDBJ whole genome shotgun (WGS) entry which is preliminary data.</text>
</comment>
<keyword evidence="2" id="KW-1185">Reference proteome</keyword>
<dbReference type="AlphaFoldDB" id="A0A917L103"/>
<organism evidence="1 2">
    <name type="scientific">Streptomyces lacrimifluminis</name>
    <dbReference type="NCBI Taxonomy" id="1500077"/>
    <lineage>
        <taxon>Bacteria</taxon>
        <taxon>Bacillati</taxon>
        <taxon>Actinomycetota</taxon>
        <taxon>Actinomycetes</taxon>
        <taxon>Kitasatosporales</taxon>
        <taxon>Streptomycetaceae</taxon>
        <taxon>Streptomyces</taxon>
    </lineage>
</organism>
<reference evidence="1" key="2">
    <citation type="submission" date="2020-09" db="EMBL/GenBank/DDBJ databases">
        <authorList>
            <person name="Sun Q."/>
            <person name="Zhou Y."/>
        </authorList>
    </citation>
    <scope>NUCLEOTIDE SEQUENCE</scope>
    <source>
        <strain evidence="1">CGMCC 4.7272</strain>
    </source>
</reference>
<reference evidence="1" key="1">
    <citation type="journal article" date="2014" name="Int. J. Syst. Evol. Microbiol.">
        <title>Complete genome sequence of Corynebacterium casei LMG S-19264T (=DSM 44701T), isolated from a smear-ripened cheese.</title>
        <authorList>
            <consortium name="US DOE Joint Genome Institute (JGI-PGF)"/>
            <person name="Walter F."/>
            <person name="Albersmeier A."/>
            <person name="Kalinowski J."/>
            <person name="Ruckert C."/>
        </authorList>
    </citation>
    <scope>NUCLEOTIDE SEQUENCE</scope>
    <source>
        <strain evidence="1">CGMCC 4.7272</strain>
    </source>
</reference>
<sequence>MPWDHAVMTGQHEESNGDRLSKEEWYRVARFDDPSIELTERENRLAAEALAPVVSRVAEMMSSIVPDFSPAVWEAAQEVLQRLAEISTVVRTFAESAAPYLQGIFESLGDFAKRNFPENWDGVDGSSFKGLSSILIDEGIPLMWVPGPMVVEAFLIADSASSRRRIISSRWKGIVSDCEAVLHGIDHPDLLDERDFALSCVHALRDGHFNPAQALAANLLDTTLLHLDGDIRKSVRSNHFKQNGVKFDLDEHQFRVALTFAPVWCAHAKFKADMRDTIPRVFARHASVHAVSRKQYSRVNAVIGLMVVTSVLKFFDLELSR</sequence>
<evidence type="ECO:0000313" key="2">
    <source>
        <dbReference type="Proteomes" id="UP000625682"/>
    </source>
</evidence>
<gene>
    <name evidence="1" type="ORF">GCM10012282_34150</name>
</gene>
<name>A0A917L103_9ACTN</name>
<protein>
    <submittedName>
        <fullName evidence="1">Uncharacterized protein</fullName>
    </submittedName>
</protein>
<dbReference type="EMBL" id="BMMU01000009">
    <property type="protein sequence ID" value="GGJ34558.1"/>
    <property type="molecule type" value="Genomic_DNA"/>
</dbReference>
<proteinExistence type="predicted"/>